<feature type="compositionally biased region" description="Basic and acidic residues" evidence="1">
    <location>
        <begin position="201"/>
        <end position="225"/>
    </location>
</feature>
<comment type="caution">
    <text evidence="3">The sequence shown here is derived from an EMBL/GenBank/DDBJ whole genome shotgun (WGS) entry which is preliminary data.</text>
</comment>
<sequence length="265" mass="28849">MLFAIIVLLEALAVSVAAHPIVISPDVSPDVAPERPYNWAPVFRHGKLPIAIDIKAGEEGKVERASRPVQLVLTSYLVTDEPDLQPRDEAALDALVLDNQDAGMSNQQHDKEITDVPLNDAPSIASRANKPSKAQIKADDKKFHRDQLKPNDAKYINNLDKLNAKKCGGGCQTSLDSQRSRNSKAQKIKEGQPKLPGSRASRGEVNTKQDDYNHDLNHLRQDRGDIGVNGKKSLDSWHSVESANSKASKASRAKKEAAAKGGHHG</sequence>
<dbReference type="EMBL" id="JAQOWY010000155">
    <property type="protein sequence ID" value="KAK1849029.1"/>
    <property type="molecule type" value="Genomic_DNA"/>
</dbReference>
<feature type="compositionally biased region" description="Low complexity" evidence="1">
    <location>
        <begin position="239"/>
        <end position="250"/>
    </location>
</feature>
<proteinExistence type="predicted"/>
<protein>
    <recommendedName>
        <fullName evidence="5">Secreted protein</fullName>
    </recommendedName>
</protein>
<keyword evidence="2" id="KW-0732">Signal</keyword>
<evidence type="ECO:0000313" key="4">
    <source>
        <dbReference type="Proteomes" id="UP001243330"/>
    </source>
</evidence>
<name>A0AAD9EF39_9PEZI</name>
<dbReference type="AlphaFoldDB" id="A0AAD9EF39"/>
<gene>
    <name evidence="3" type="ORF">CCHR01_08367</name>
</gene>
<evidence type="ECO:0000313" key="3">
    <source>
        <dbReference type="EMBL" id="KAK1849029.1"/>
    </source>
</evidence>
<keyword evidence="4" id="KW-1185">Reference proteome</keyword>
<feature type="chain" id="PRO_5041920147" description="Secreted protein" evidence="2">
    <location>
        <begin position="19"/>
        <end position="265"/>
    </location>
</feature>
<feature type="region of interest" description="Disordered" evidence="1">
    <location>
        <begin position="167"/>
        <end position="265"/>
    </location>
</feature>
<evidence type="ECO:0000256" key="2">
    <source>
        <dbReference type="SAM" id="SignalP"/>
    </source>
</evidence>
<reference evidence="3" key="1">
    <citation type="submission" date="2023-01" db="EMBL/GenBank/DDBJ databases">
        <title>Colletotrichum chrysophilum M932 genome sequence.</title>
        <authorList>
            <person name="Baroncelli R."/>
        </authorList>
    </citation>
    <scope>NUCLEOTIDE SEQUENCE</scope>
    <source>
        <strain evidence="3">M932</strain>
    </source>
</reference>
<accession>A0AAD9EF39</accession>
<feature type="compositionally biased region" description="Basic and acidic residues" evidence="1">
    <location>
        <begin position="136"/>
        <end position="150"/>
    </location>
</feature>
<feature type="region of interest" description="Disordered" evidence="1">
    <location>
        <begin position="121"/>
        <end position="150"/>
    </location>
</feature>
<organism evidence="3 4">
    <name type="scientific">Colletotrichum chrysophilum</name>
    <dbReference type="NCBI Taxonomy" id="1836956"/>
    <lineage>
        <taxon>Eukaryota</taxon>
        <taxon>Fungi</taxon>
        <taxon>Dikarya</taxon>
        <taxon>Ascomycota</taxon>
        <taxon>Pezizomycotina</taxon>
        <taxon>Sordariomycetes</taxon>
        <taxon>Hypocreomycetidae</taxon>
        <taxon>Glomerellales</taxon>
        <taxon>Glomerellaceae</taxon>
        <taxon>Colletotrichum</taxon>
        <taxon>Colletotrichum gloeosporioides species complex</taxon>
    </lineage>
</organism>
<dbReference type="Proteomes" id="UP001243330">
    <property type="component" value="Unassembled WGS sequence"/>
</dbReference>
<evidence type="ECO:0000256" key="1">
    <source>
        <dbReference type="SAM" id="MobiDB-lite"/>
    </source>
</evidence>
<feature type="signal peptide" evidence="2">
    <location>
        <begin position="1"/>
        <end position="18"/>
    </location>
</feature>
<evidence type="ECO:0008006" key="5">
    <source>
        <dbReference type="Google" id="ProtNLM"/>
    </source>
</evidence>